<dbReference type="Gene3D" id="3.40.630.30">
    <property type="match status" value="1"/>
</dbReference>
<dbReference type="SUPFAM" id="SSF55729">
    <property type="entry name" value="Acyl-CoA N-acyltransferases (Nat)"/>
    <property type="match status" value="1"/>
</dbReference>
<evidence type="ECO:0000313" key="4">
    <source>
        <dbReference type="EMBL" id="AFK85634.1"/>
    </source>
</evidence>
<dbReference type="PANTHER" id="PTHR10545">
    <property type="entry name" value="DIAMINE N-ACETYLTRANSFERASE"/>
    <property type="match status" value="1"/>
</dbReference>
<name>I3VSY9_THESW</name>
<keyword evidence="1" id="KW-0808">Transferase</keyword>
<dbReference type="InterPro" id="IPR000182">
    <property type="entry name" value="GNAT_dom"/>
</dbReference>
<dbReference type="Proteomes" id="UP000006178">
    <property type="component" value="Chromosome"/>
</dbReference>
<accession>I3VSY9</accession>
<dbReference type="PANTHER" id="PTHR10545:SF29">
    <property type="entry name" value="GH14572P-RELATED"/>
    <property type="match status" value="1"/>
</dbReference>
<dbReference type="EMBL" id="CP003184">
    <property type="protein sequence ID" value="AFK85634.1"/>
    <property type="molecule type" value="Genomic_DNA"/>
</dbReference>
<feature type="domain" description="N-acetyltransferase" evidence="3">
    <location>
        <begin position="63"/>
        <end position="200"/>
    </location>
</feature>
<protein>
    <submittedName>
        <fullName evidence="4">GCN5-related N-acetyltransferase</fullName>
    </submittedName>
</protein>
<evidence type="ECO:0000256" key="2">
    <source>
        <dbReference type="ARBA" id="ARBA00023315"/>
    </source>
</evidence>
<evidence type="ECO:0000313" key="5">
    <source>
        <dbReference type="Proteomes" id="UP000006178"/>
    </source>
</evidence>
<dbReference type="AlphaFoldDB" id="I3VSY9"/>
<dbReference type="eggNOG" id="COG0456">
    <property type="taxonomic scope" value="Bacteria"/>
</dbReference>
<dbReference type="InterPro" id="IPR016181">
    <property type="entry name" value="Acyl_CoA_acyltransferase"/>
</dbReference>
<dbReference type="STRING" id="1094508.Tsac_0610"/>
<dbReference type="InterPro" id="IPR051016">
    <property type="entry name" value="Diverse_Substrate_AcTransf"/>
</dbReference>
<reference evidence="4 5" key="1">
    <citation type="journal article" date="2014" name="Appl. Environ. Microbiol.">
        <title>Profile of Secreted Hydrolases, Associated Proteins, and SlpA in Thermoanaerobacterium saccharolyticum during the Degradation of Hemicellulose.</title>
        <authorList>
            <person name="Currie D.H."/>
            <person name="Guss A.M."/>
            <person name="Herring C.D."/>
            <person name="Giannone R.J."/>
            <person name="Johnson C.M."/>
            <person name="Lankford P.K."/>
            <person name="Brown S.D."/>
            <person name="Hettich R.L."/>
            <person name="Lynd L.R."/>
        </authorList>
    </citation>
    <scope>NUCLEOTIDE SEQUENCE [LARGE SCALE GENOMIC DNA]</scope>
    <source>
        <strain evidence="5">DSM 8691 / JW/SL-YS485</strain>
    </source>
</reference>
<keyword evidence="5" id="KW-1185">Reference proteome</keyword>
<evidence type="ECO:0000259" key="3">
    <source>
        <dbReference type="PROSITE" id="PS51186"/>
    </source>
</evidence>
<proteinExistence type="predicted"/>
<dbReference type="PATRIC" id="fig|1094508.3.peg.618"/>
<dbReference type="Pfam" id="PF00583">
    <property type="entry name" value="Acetyltransf_1"/>
    <property type="match status" value="1"/>
</dbReference>
<dbReference type="KEGG" id="tsh:Tsac_0610"/>
<dbReference type="CDD" id="cd04301">
    <property type="entry name" value="NAT_SF"/>
    <property type="match status" value="1"/>
</dbReference>
<dbReference type="BioCyc" id="TSAC1094508:GLMA-610-MONOMER"/>
<dbReference type="PROSITE" id="PS51186">
    <property type="entry name" value="GNAT"/>
    <property type="match status" value="1"/>
</dbReference>
<sequence length="200" mass="23629">MIFAILKTNFDIVCSNNKLISFIIWYENGMFYNYNINPGDSIMNIKIREALFNDYKSISTLVKEVHSLHVKNRPDVYVDVENPFTEERFKEILNDDKGKIFVVEDSNNEIIAYSIVEIMTTRNIPILKERKFVYIDDLCVSSNHRRKGIGRMLFKYIVDYAKKLGYDTLELTVWEFNSDAIKFYESLGMTTKNRRMELKI</sequence>
<organism evidence="4 5">
    <name type="scientific">Thermoanaerobacterium saccharolyticum (strain DSM 8691 / JW/SL-YS485)</name>
    <dbReference type="NCBI Taxonomy" id="1094508"/>
    <lineage>
        <taxon>Bacteria</taxon>
        <taxon>Bacillati</taxon>
        <taxon>Bacillota</taxon>
        <taxon>Clostridia</taxon>
        <taxon>Thermoanaerobacterales</taxon>
        <taxon>Thermoanaerobacteraceae</taxon>
        <taxon>Thermoanaerobacterium</taxon>
    </lineage>
</organism>
<keyword evidence="2" id="KW-0012">Acyltransferase</keyword>
<gene>
    <name evidence="4" type="ordered locus">Tsac_0610</name>
</gene>
<dbReference type="GO" id="GO:0008080">
    <property type="term" value="F:N-acetyltransferase activity"/>
    <property type="evidence" value="ECO:0007669"/>
    <property type="project" value="TreeGrafter"/>
</dbReference>
<evidence type="ECO:0000256" key="1">
    <source>
        <dbReference type="ARBA" id="ARBA00022679"/>
    </source>
</evidence>